<dbReference type="Proteomes" id="UP000559182">
    <property type="component" value="Unassembled WGS sequence"/>
</dbReference>
<proteinExistence type="predicted"/>
<name>A0A839N2R2_9MICO</name>
<protein>
    <submittedName>
        <fullName evidence="1">Uncharacterized protein</fullName>
    </submittedName>
</protein>
<evidence type="ECO:0000313" key="2">
    <source>
        <dbReference type="Proteomes" id="UP000559182"/>
    </source>
</evidence>
<dbReference type="EMBL" id="JACHVQ010000001">
    <property type="protein sequence ID" value="MBB2891079.1"/>
    <property type="molecule type" value="Genomic_DNA"/>
</dbReference>
<gene>
    <name evidence="1" type="ORF">FHU39_001063</name>
</gene>
<dbReference type="RefSeq" id="WP_221185143.1">
    <property type="nucleotide sequence ID" value="NZ_JACHVQ010000001.1"/>
</dbReference>
<dbReference type="AlphaFoldDB" id="A0A839N2R2"/>
<sequence length="157" mass="16581">MKTESTQAMCGDGSPVAVDDGIAICSPSAAYLPACWKSTDSTALCLRNATDKVLVRLPYTGAWGNPTKPSVTSPLNMRLADGDRCQIRVGGAWGTVPEHPDWLGFASCTKDGDVFGPASGDGIDRSTKSWTATLYNERTQKLSTQHVAVAYLVGTAP</sequence>
<keyword evidence="2" id="KW-1185">Reference proteome</keyword>
<organism evidence="1 2">
    <name type="scientific">Flexivirga oryzae</name>
    <dbReference type="NCBI Taxonomy" id="1794944"/>
    <lineage>
        <taxon>Bacteria</taxon>
        <taxon>Bacillati</taxon>
        <taxon>Actinomycetota</taxon>
        <taxon>Actinomycetes</taxon>
        <taxon>Micrococcales</taxon>
        <taxon>Dermacoccaceae</taxon>
        <taxon>Flexivirga</taxon>
    </lineage>
</organism>
<evidence type="ECO:0000313" key="1">
    <source>
        <dbReference type="EMBL" id="MBB2891079.1"/>
    </source>
</evidence>
<accession>A0A839N2R2</accession>
<comment type="caution">
    <text evidence="1">The sequence shown here is derived from an EMBL/GenBank/DDBJ whole genome shotgun (WGS) entry which is preliminary data.</text>
</comment>
<reference evidence="1 2" key="1">
    <citation type="submission" date="2020-08" db="EMBL/GenBank/DDBJ databases">
        <title>Sequencing the genomes of 1000 actinobacteria strains.</title>
        <authorList>
            <person name="Klenk H.-P."/>
        </authorList>
    </citation>
    <scope>NUCLEOTIDE SEQUENCE [LARGE SCALE GENOMIC DNA]</scope>
    <source>
        <strain evidence="1 2">DSM 105369</strain>
    </source>
</reference>